<evidence type="ECO:0000256" key="5">
    <source>
        <dbReference type="SAM" id="MobiDB-lite"/>
    </source>
</evidence>
<feature type="region of interest" description="Disordered" evidence="5">
    <location>
        <begin position="257"/>
        <end position="300"/>
    </location>
</feature>
<dbReference type="GO" id="GO:0003712">
    <property type="term" value="F:transcription coregulator activity"/>
    <property type="evidence" value="ECO:0007669"/>
    <property type="project" value="TreeGrafter"/>
</dbReference>
<dbReference type="PANTHER" id="PTHR12549">
    <property type="entry name" value="JMJC DOMAIN-CONTAINING HISTONE DEMETHYLATION PROTEIN"/>
    <property type="match status" value="1"/>
</dbReference>
<reference evidence="7" key="1">
    <citation type="submission" date="2023-02" db="EMBL/GenBank/DDBJ databases">
        <title>Genome of toxic invasive species Heracleum sosnowskyi carries increased number of genes despite the absence of recent whole-genome duplications.</title>
        <authorList>
            <person name="Schelkunov M."/>
            <person name="Shtratnikova V."/>
            <person name="Makarenko M."/>
            <person name="Klepikova A."/>
            <person name="Omelchenko D."/>
            <person name="Novikova G."/>
            <person name="Obukhova E."/>
            <person name="Bogdanov V."/>
            <person name="Penin A."/>
            <person name="Logacheva M."/>
        </authorList>
    </citation>
    <scope>NUCLEOTIDE SEQUENCE</scope>
    <source>
        <strain evidence="7">Hsosn_3</strain>
        <tissue evidence="7">Leaf</tissue>
    </source>
</reference>
<evidence type="ECO:0000259" key="6">
    <source>
        <dbReference type="PROSITE" id="PS51184"/>
    </source>
</evidence>
<evidence type="ECO:0000313" key="8">
    <source>
        <dbReference type="Proteomes" id="UP001237642"/>
    </source>
</evidence>
<dbReference type="FunFam" id="2.60.120.650:FF:000033">
    <property type="entry name" value="Transcription factor jumonji (JmjC) domain-containing protein"/>
    <property type="match status" value="1"/>
</dbReference>
<dbReference type="InterPro" id="IPR045109">
    <property type="entry name" value="LSDs-like"/>
</dbReference>
<name>A0AAD8MX18_9APIA</name>
<dbReference type="GO" id="GO:0031490">
    <property type="term" value="F:chromatin DNA binding"/>
    <property type="evidence" value="ECO:0007669"/>
    <property type="project" value="TreeGrafter"/>
</dbReference>
<evidence type="ECO:0000256" key="4">
    <source>
        <dbReference type="ARBA" id="ARBA00023242"/>
    </source>
</evidence>
<reference evidence="7" key="2">
    <citation type="submission" date="2023-05" db="EMBL/GenBank/DDBJ databases">
        <authorList>
            <person name="Schelkunov M.I."/>
        </authorList>
    </citation>
    <scope>NUCLEOTIDE SEQUENCE</scope>
    <source>
        <strain evidence="7">Hsosn_3</strain>
        <tissue evidence="7">Leaf</tissue>
    </source>
</reference>
<accession>A0AAD8MX18</accession>
<dbReference type="Gene3D" id="2.60.120.650">
    <property type="entry name" value="Cupin"/>
    <property type="match status" value="1"/>
</dbReference>
<dbReference type="AlphaFoldDB" id="A0AAD8MX18"/>
<dbReference type="GO" id="GO:0032454">
    <property type="term" value="F:histone H3K9 demethylase activity"/>
    <property type="evidence" value="ECO:0007669"/>
    <property type="project" value="InterPro"/>
</dbReference>
<organism evidence="7 8">
    <name type="scientific">Heracleum sosnowskyi</name>
    <dbReference type="NCBI Taxonomy" id="360622"/>
    <lineage>
        <taxon>Eukaryota</taxon>
        <taxon>Viridiplantae</taxon>
        <taxon>Streptophyta</taxon>
        <taxon>Embryophyta</taxon>
        <taxon>Tracheophyta</taxon>
        <taxon>Spermatophyta</taxon>
        <taxon>Magnoliopsida</taxon>
        <taxon>eudicotyledons</taxon>
        <taxon>Gunneridae</taxon>
        <taxon>Pentapetalae</taxon>
        <taxon>asterids</taxon>
        <taxon>campanulids</taxon>
        <taxon>Apiales</taxon>
        <taxon>Apiaceae</taxon>
        <taxon>Apioideae</taxon>
        <taxon>apioid superclade</taxon>
        <taxon>Tordylieae</taxon>
        <taxon>Tordyliinae</taxon>
        <taxon>Heracleum</taxon>
    </lineage>
</organism>
<dbReference type="GO" id="GO:0006357">
    <property type="term" value="P:regulation of transcription by RNA polymerase II"/>
    <property type="evidence" value="ECO:0007669"/>
    <property type="project" value="TreeGrafter"/>
</dbReference>
<dbReference type="InterPro" id="IPR003347">
    <property type="entry name" value="JmjC_dom"/>
</dbReference>
<dbReference type="GO" id="GO:0000118">
    <property type="term" value="C:histone deacetylase complex"/>
    <property type="evidence" value="ECO:0007669"/>
    <property type="project" value="TreeGrafter"/>
</dbReference>
<keyword evidence="4" id="KW-0539">Nucleus</keyword>
<dbReference type="PANTHER" id="PTHR12549:SF11">
    <property type="entry name" value="LYSINE-SPECIFIC DEMETHYLASE JMJ25"/>
    <property type="match status" value="1"/>
</dbReference>
<evidence type="ECO:0000313" key="7">
    <source>
        <dbReference type="EMBL" id="KAK1386853.1"/>
    </source>
</evidence>
<evidence type="ECO:0000256" key="2">
    <source>
        <dbReference type="ARBA" id="ARBA00006801"/>
    </source>
</evidence>
<comment type="subcellular location">
    <subcellularLocation>
        <location evidence="1">Nucleus</location>
    </subcellularLocation>
</comment>
<dbReference type="Proteomes" id="UP001237642">
    <property type="component" value="Unassembled WGS sequence"/>
</dbReference>
<feature type="domain" description="JmjC" evidence="6">
    <location>
        <begin position="1"/>
        <end position="224"/>
    </location>
</feature>
<dbReference type="EMBL" id="JAUIZM010000004">
    <property type="protein sequence ID" value="KAK1386853.1"/>
    <property type="molecule type" value="Genomic_DNA"/>
</dbReference>
<keyword evidence="3" id="KW-0479">Metal-binding</keyword>
<dbReference type="SMART" id="SM00558">
    <property type="entry name" value="JmjC"/>
    <property type="match status" value="1"/>
</dbReference>
<feature type="compositionally biased region" description="Basic residues" evidence="5">
    <location>
        <begin position="279"/>
        <end position="293"/>
    </location>
</feature>
<dbReference type="PROSITE" id="PS51184">
    <property type="entry name" value="JMJC"/>
    <property type="match status" value="1"/>
</dbReference>
<dbReference type="GO" id="GO:0046872">
    <property type="term" value="F:metal ion binding"/>
    <property type="evidence" value="ECO:0007669"/>
    <property type="project" value="UniProtKB-KW"/>
</dbReference>
<keyword evidence="8" id="KW-1185">Reference proteome</keyword>
<comment type="caution">
    <text evidence="7">The sequence shown here is derived from an EMBL/GenBank/DDBJ whole genome shotgun (WGS) entry which is preliminary data.</text>
</comment>
<protein>
    <submittedName>
        <fullName evidence="7">JmjC domain-containing protein</fullName>
    </submittedName>
</protein>
<evidence type="ECO:0000256" key="3">
    <source>
        <dbReference type="ARBA" id="ARBA00022723"/>
    </source>
</evidence>
<comment type="similarity">
    <text evidence="2">Belongs to the JARID1 histone demethylase family.</text>
</comment>
<proteinExistence type="inferred from homology"/>
<dbReference type="Pfam" id="PF02373">
    <property type="entry name" value="JmjC"/>
    <property type="match status" value="1"/>
</dbReference>
<dbReference type="SUPFAM" id="SSF51197">
    <property type="entry name" value="Clavaminate synthase-like"/>
    <property type="match status" value="1"/>
</dbReference>
<dbReference type="GO" id="GO:0000785">
    <property type="term" value="C:chromatin"/>
    <property type="evidence" value="ECO:0007669"/>
    <property type="project" value="TreeGrafter"/>
</dbReference>
<sequence length="300" mass="34816">MSDAVNVLTHVQEVAFNSDQQAKIDEIKQKHMAQDEREIFGREHIAVDKFQRQEEELGDEMIGALNPEFHNSETKDVSEKKSGELDENLENCGVVFSENNMEGIEHPEGGALWDIFRRQDFPKLEEYLRKYFKEFRHIYCRPLDQVIHPIHDQTFYLTMEHKRRLREEFGIEPWTFVQKQGDAVFIPAGCPHQVRNIKSCIKVALDFVSPENVHECIRLAEEFRTLPENHRAKEDKLEVKKISFHAMQAAVNDLQKLENGGTSKPEDINASEIVAQKTQKNRKGKKVGVKRRKTESECSS</sequence>
<evidence type="ECO:0000256" key="1">
    <source>
        <dbReference type="ARBA" id="ARBA00004123"/>
    </source>
</evidence>
<gene>
    <name evidence="7" type="ORF">POM88_015031</name>
</gene>